<sequence length="320" mass="35543">MPHYHPKKNEQGKPVELEHPSQPTPPATWQDPAAIATVAPEGAMPDSINGIALRAWADAPTTADGWEQLAAATRFDEPDFNAKKSPASGVVIVEPDGRIWIVSPSNQFGGYINTFPKGKQGSEKLSLKATALKEAFEESGLQVELIAHLCDVERTTSTTRYYLARRIAGNPSEMGWESQAVHLVPRDHLAAFVSHTNDLAVLEALDRKLPTRPMEADIVRAGALAAGFRILATVNGFRRQFGSWPTQLRIYRMTAEGIKRDILTDTGWLMLEAKMRIALMEEASLFAHGDERQFEYDGVHDLPTDGERADRWIWKTDFSL</sequence>
<evidence type="ECO:0000313" key="4">
    <source>
        <dbReference type="Proteomes" id="UP000501991"/>
    </source>
</evidence>
<evidence type="ECO:0000259" key="2">
    <source>
        <dbReference type="PROSITE" id="PS51462"/>
    </source>
</evidence>
<dbReference type="Gene3D" id="3.90.79.10">
    <property type="entry name" value="Nucleoside Triphosphate Pyrophosphohydrolase"/>
    <property type="match status" value="1"/>
</dbReference>
<dbReference type="Proteomes" id="UP000501991">
    <property type="component" value="Chromosome"/>
</dbReference>
<evidence type="ECO:0000256" key="1">
    <source>
        <dbReference type="SAM" id="MobiDB-lite"/>
    </source>
</evidence>
<protein>
    <submittedName>
        <fullName evidence="3">NUDIX hydrolase</fullName>
    </submittedName>
</protein>
<proteinExistence type="predicted"/>
<dbReference type="EMBL" id="CP048836">
    <property type="protein sequence ID" value="QID17837.1"/>
    <property type="molecule type" value="Genomic_DNA"/>
</dbReference>
<dbReference type="InterPro" id="IPR000086">
    <property type="entry name" value="NUDIX_hydrolase_dom"/>
</dbReference>
<accession>A0A6C1B2P9</accession>
<name>A0A6C1B2P9_9RHOO</name>
<dbReference type="KEGG" id="azq:G3580_09400"/>
<dbReference type="RefSeq" id="WP_173764999.1">
    <property type="nucleotide sequence ID" value="NZ_CP048836.1"/>
</dbReference>
<dbReference type="SUPFAM" id="SSF55811">
    <property type="entry name" value="Nudix"/>
    <property type="match status" value="1"/>
</dbReference>
<gene>
    <name evidence="3" type="ORF">G3580_09400</name>
</gene>
<reference evidence="3 4" key="1">
    <citation type="submission" date="2020-02" db="EMBL/GenBank/DDBJ databases">
        <title>Nitrogenibacter mangrovi gen. nov., sp. nov. isolated from mangrove sediment, a denitrifying betaproteobacterium.</title>
        <authorList>
            <person name="Liao H."/>
            <person name="Tian Y."/>
        </authorList>
    </citation>
    <scope>NUCLEOTIDE SEQUENCE [LARGE SCALE GENOMIC DNA]</scope>
    <source>
        <strain evidence="3 4">M9-3-2</strain>
    </source>
</reference>
<organism evidence="3 4">
    <name type="scientific">Nitrogeniibacter mangrovi</name>
    <dbReference type="NCBI Taxonomy" id="2016596"/>
    <lineage>
        <taxon>Bacteria</taxon>
        <taxon>Pseudomonadati</taxon>
        <taxon>Pseudomonadota</taxon>
        <taxon>Betaproteobacteria</taxon>
        <taxon>Rhodocyclales</taxon>
        <taxon>Zoogloeaceae</taxon>
        <taxon>Nitrogeniibacter</taxon>
    </lineage>
</organism>
<dbReference type="Pfam" id="PF00293">
    <property type="entry name" value="NUDIX"/>
    <property type="match status" value="1"/>
</dbReference>
<dbReference type="GO" id="GO:0016787">
    <property type="term" value="F:hydrolase activity"/>
    <property type="evidence" value="ECO:0007669"/>
    <property type="project" value="UniProtKB-KW"/>
</dbReference>
<dbReference type="PROSITE" id="PS51462">
    <property type="entry name" value="NUDIX"/>
    <property type="match status" value="1"/>
</dbReference>
<keyword evidence="4" id="KW-1185">Reference proteome</keyword>
<keyword evidence="3" id="KW-0378">Hydrolase</keyword>
<evidence type="ECO:0000313" key="3">
    <source>
        <dbReference type="EMBL" id="QID17837.1"/>
    </source>
</evidence>
<feature type="region of interest" description="Disordered" evidence="1">
    <location>
        <begin position="1"/>
        <end position="30"/>
    </location>
</feature>
<feature type="domain" description="Nudix hydrolase" evidence="2">
    <location>
        <begin position="83"/>
        <end position="206"/>
    </location>
</feature>
<dbReference type="InterPro" id="IPR015797">
    <property type="entry name" value="NUDIX_hydrolase-like_dom_sf"/>
</dbReference>
<dbReference type="AlphaFoldDB" id="A0A6C1B2P9"/>
<feature type="compositionally biased region" description="Basic and acidic residues" evidence="1">
    <location>
        <begin position="7"/>
        <end position="19"/>
    </location>
</feature>